<proteinExistence type="predicted"/>
<dbReference type="AlphaFoldDB" id="A0A392QW05"/>
<protein>
    <submittedName>
        <fullName evidence="1">Uncharacterized protein</fullName>
    </submittedName>
</protein>
<comment type="caution">
    <text evidence="1">The sequence shown here is derived from an EMBL/GenBank/DDBJ whole genome shotgun (WGS) entry which is preliminary data.</text>
</comment>
<reference evidence="1 2" key="1">
    <citation type="journal article" date="2018" name="Front. Plant Sci.">
        <title>Red Clover (Trifolium pratense) and Zigzag Clover (T. medium) - A Picture of Genomic Similarities and Differences.</title>
        <authorList>
            <person name="Dluhosova J."/>
            <person name="Istvanek J."/>
            <person name="Nedelnik J."/>
            <person name="Repkova J."/>
        </authorList>
    </citation>
    <scope>NUCLEOTIDE SEQUENCE [LARGE SCALE GENOMIC DNA]</scope>
    <source>
        <strain evidence="2">cv. 10/8</strain>
        <tissue evidence="1">Leaf</tissue>
    </source>
</reference>
<feature type="non-terminal residue" evidence="1">
    <location>
        <position position="1"/>
    </location>
</feature>
<evidence type="ECO:0000313" key="2">
    <source>
        <dbReference type="Proteomes" id="UP000265520"/>
    </source>
</evidence>
<name>A0A392QW05_9FABA</name>
<keyword evidence="2" id="KW-1185">Reference proteome</keyword>
<sequence length="17" mass="1721">GENNDANHVSKPVVAAV</sequence>
<accession>A0A392QW05</accession>
<evidence type="ECO:0000313" key="1">
    <source>
        <dbReference type="EMBL" id="MCI27770.1"/>
    </source>
</evidence>
<organism evidence="1 2">
    <name type="scientific">Trifolium medium</name>
    <dbReference type="NCBI Taxonomy" id="97028"/>
    <lineage>
        <taxon>Eukaryota</taxon>
        <taxon>Viridiplantae</taxon>
        <taxon>Streptophyta</taxon>
        <taxon>Embryophyta</taxon>
        <taxon>Tracheophyta</taxon>
        <taxon>Spermatophyta</taxon>
        <taxon>Magnoliopsida</taxon>
        <taxon>eudicotyledons</taxon>
        <taxon>Gunneridae</taxon>
        <taxon>Pentapetalae</taxon>
        <taxon>rosids</taxon>
        <taxon>fabids</taxon>
        <taxon>Fabales</taxon>
        <taxon>Fabaceae</taxon>
        <taxon>Papilionoideae</taxon>
        <taxon>50 kb inversion clade</taxon>
        <taxon>NPAAA clade</taxon>
        <taxon>Hologalegina</taxon>
        <taxon>IRL clade</taxon>
        <taxon>Trifolieae</taxon>
        <taxon>Trifolium</taxon>
    </lineage>
</organism>
<dbReference type="EMBL" id="LXQA010161245">
    <property type="protein sequence ID" value="MCI27770.1"/>
    <property type="molecule type" value="Genomic_DNA"/>
</dbReference>
<dbReference type="Proteomes" id="UP000265520">
    <property type="component" value="Unassembled WGS sequence"/>
</dbReference>